<dbReference type="InterPro" id="IPR049723">
    <property type="entry name" value="BPSL0761-like"/>
</dbReference>
<evidence type="ECO:0000313" key="2">
    <source>
        <dbReference type="Proteomes" id="UP000193228"/>
    </source>
</evidence>
<dbReference type="OrthoDB" id="5956333at2"/>
<name>A0A1X7KH30_9BURK</name>
<dbReference type="NCBIfam" id="NF041728">
    <property type="entry name" value="BPSL0761_fam"/>
    <property type="match status" value="1"/>
</dbReference>
<sequence>MTMPEERTKAILETRHFLETLLASEDEIMWGLVRTMAARLLRHYPQDVDLGVSALALPGVWAPPEDKQS</sequence>
<dbReference type="Proteomes" id="UP000193228">
    <property type="component" value="Unassembled WGS sequence"/>
</dbReference>
<gene>
    <name evidence="1" type="ORF">SAMN06265784_103718</name>
</gene>
<reference evidence="2" key="1">
    <citation type="submission" date="2017-04" db="EMBL/GenBank/DDBJ databases">
        <authorList>
            <person name="Varghese N."/>
            <person name="Submissions S."/>
        </authorList>
    </citation>
    <scope>NUCLEOTIDE SEQUENCE [LARGE SCALE GENOMIC DNA]</scope>
    <source>
        <strain evidence="2">LMG 29540</strain>
    </source>
</reference>
<dbReference type="EMBL" id="FXAT01000003">
    <property type="protein sequence ID" value="SMG39856.1"/>
    <property type="molecule type" value="Genomic_DNA"/>
</dbReference>
<dbReference type="STRING" id="1515439.SAMN06265784_103718"/>
<protein>
    <submittedName>
        <fullName evidence="1">Uncharacterized protein</fullName>
    </submittedName>
</protein>
<dbReference type="AlphaFoldDB" id="A0A1X7KH30"/>
<organism evidence="1 2">
    <name type="scientific">Paraburkholderia susongensis</name>
    <dbReference type="NCBI Taxonomy" id="1515439"/>
    <lineage>
        <taxon>Bacteria</taxon>
        <taxon>Pseudomonadati</taxon>
        <taxon>Pseudomonadota</taxon>
        <taxon>Betaproteobacteria</taxon>
        <taxon>Burkholderiales</taxon>
        <taxon>Burkholderiaceae</taxon>
        <taxon>Paraburkholderia</taxon>
    </lineage>
</organism>
<accession>A0A1X7KH30</accession>
<evidence type="ECO:0000313" key="1">
    <source>
        <dbReference type="EMBL" id="SMG39856.1"/>
    </source>
</evidence>
<proteinExistence type="predicted"/>
<keyword evidence="2" id="KW-1185">Reference proteome</keyword>
<dbReference type="RefSeq" id="WP_085483369.1">
    <property type="nucleotide sequence ID" value="NZ_FXAT01000003.1"/>
</dbReference>